<dbReference type="InterPro" id="IPR036938">
    <property type="entry name" value="PAP2/HPO_sf"/>
</dbReference>
<dbReference type="SUPFAM" id="SSF48317">
    <property type="entry name" value="Acid phosphatase/Vanadium-dependent haloperoxidase"/>
    <property type="match status" value="1"/>
</dbReference>
<evidence type="ECO:0000259" key="2">
    <source>
        <dbReference type="SMART" id="SM00014"/>
    </source>
</evidence>
<dbReference type="SMART" id="SM00014">
    <property type="entry name" value="acidPPc"/>
    <property type="match status" value="1"/>
</dbReference>
<evidence type="ECO:0000313" key="3">
    <source>
        <dbReference type="EMBL" id="CAG8549479.1"/>
    </source>
</evidence>
<dbReference type="GO" id="GO:0042392">
    <property type="term" value="F:sphingosine-1-phosphate phosphatase activity"/>
    <property type="evidence" value="ECO:0007669"/>
    <property type="project" value="TreeGrafter"/>
</dbReference>
<keyword evidence="1" id="KW-0812">Transmembrane</keyword>
<feature type="transmembrane region" description="Helical" evidence="1">
    <location>
        <begin position="30"/>
        <end position="47"/>
    </location>
</feature>
<dbReference type="PANTHER" id="PTHR14969">
    <property type="entry name" value="SPHINGOSINE-1-PHOSPHATE PHOSPHOHYDROLASE"/>
    <property type="match status" value="1"/>
</dbReference>
<dbReference type="Gene3D" id="1.20.144.10">
    <property type="entry name" value="Phosphatidic acid phosphatase type 2/haloperoxidase"/>
    <property type="match status" value="1"/>
</dbReference>
<dbReference type="OrthoDB" id="302705at2759"/>
<evidence type="ECO:0000313" key="4">
    <source>
        <dbReference type="Proteomes" id="UP000789572"/>
    </source>
</evidence>
<proteinExistence type="predicted"/>
<accession>A0A9N9AZP0</accession>
<dbReference type="Pfam" id="PF01569">
    <property type="entry name" value="PAP2"/>
    <property type="match status" value="1"/>
</dbReference>
<feature type="transmembrane region" description="Helical" evidence="1">
    <location>
        <begin position="95"/>
        <end position="115"/>
    </location>
</feature>
<dbReference type="EMBL" id="CAJVPJ010000692">
    <property type="protein sequence ID" value="CAG8549479.1"/>
    <property type="molecule type" value="Genomic_DNA"/>
</dbReference>
<feature type="domain" description="Phosphatidic acid phosphatase type 2/haloperoxidase" evidence="2">
    <location>
        <begin position="30"/>
        <end position="142"/>
    </location>
</feature>
<gene>
    <name evidence="3" type="ORF">POCULU_LOCUS4944</name>
</gene>
<sequence>MGILKVLDKINLWLSILATCALAYFRDAHVSFAILGAVTTSIIVRILKRIIRQPRPKTALKPRTTYGMPSTHSASTMYFAVYTSLYLASSVPTLTVFRTLFITILLGVALFIVWSRVELGHHTGAQVIAGTIAGCVCAAACHSLWWEYGLPLSVDLGLNRKLEVNDIGIVIDYVWDVFTRRARVM</sequence>
<feature type="transmembrane region" description="Helical" evidence="1">
    <location>
        <begin position="127"/>
        <end position="146"/>
    </location>
</feature>
<keyword evidence="1" id="KW-1133">Transmembrane helix</keyword>
<dbReference type="InterPro" id="IPR000326">
    <property type="entry name" value="PAP2/HPO"/>
</dbReference>
<keyword evidence="4" id="KW-1185">Reference proteome</keyword>
<dbReference type="PANTHER" id="PTHR14969:SF13">
    <property type="entry name" value="AT30094P"/>
    <property type="match status" value="1"/>
</dbReference>
<dbReference type="Proteomes" id="UP000789572">
    <property type="component" value="Unassembled WGS sequence"/>
</dbReference>
<dbReference type="AlphaFoldDB" id="A0A9N9AZP0"/>
<reference evidence="3" key="1">
    <citation type="submission" date="2021-06" db="EMBL/GenBank/DDBJ databases">
        <authorList>
            <person name="Kallberg Y."/>
            <person name="Tangrot J."/>
            <person name="Rosling A."/>
        </authorList>
    </citation>
    <scope>NUCLEOTIDE SEQUENCE</scope>
    <source>
        <strain evidence="3">IA702</strain>
    </source>
</reference>
<evidence type="ECO:0000256" key="1">
    <source>
        <dbReference type="SAM" id="Phobius"/>
    </source>
</evidence>
<keyword evidence="1" id="KW-0472">Membrane</keyword>
<organism evidence="3 4">
    <name type="scientific">Paraglomus occultum</name>
    <dbReference type="NCBI Taxonomy" id="144539"/>
    <lineage>
        <taxon>Eukaryota</taxon>
        <taxon>Fungi</taxon>
        <taxon>Fungi incertae sedis</taxon>
        <taxon>Mucoromycota</taxon>
        <taxon>Glomeromycotina</taxon>
        <taxon>Glomeromycetes</taxon>
        <taxon>Paraglomerales</taxon>
        <taxon>Paraglomeraceae</taxon>
        <taxon>Paraglomus</taxon>
    </lineage>
</organism>
<protein>
    <submittedName>
        <fullName evidence="3">10549_t:CDS:1</fullName>
    </submittedName>
</protein>
<feature type="transmembrane region" description="Helical" evidence="1">
    <location>
        <begin position="68"/>
        <end position="89"/>
    </location>
</feature>
<comment type="caution">
    <text evidence="3">The sequence shown here is derived from an EMBL/GenBank/DDBJ whole genome shotgun (WGS) entry which is preliminary data.</text>
</comment>
<name>A0A9N9AZP0_9GLOM</name>